<evidence type="ECO:0000313" key="1">
    <source>
        <dbReference type="EMBL" id="KUK36287.1"/>
    </source>
</evidence>
<dbReference type="InterPro" id="IPR021321">
    <property type="entry name" value="DUF2922"/>
</dbReference>
<name>A0A101FG03_9THEO</name>
<organism evidence="1 2">
    <name type="scientific">Thermacetogenium phaeum</name>
    <dbReference type="NCBI Taxonomy" id="85874"/>
    <lineage>
        <taxon>Bacteria</taxon>
        <taxon>Bacillati</taxon>
        <taxon>Bacillota</taxon>
        <taxon>Clostridia</taxon>
        <taxon>Thermoanaerobacterales</taxon>
        <taxon>Thermoanaerobacteraceae</taxon>
        <taxon>Thermacetogenium</taxon>
    </lineage>
</organism>
<reference evidence="2" key="1">
    <citation type="journal article" date="2015" name="MBio">
        <title>Genome-Resolved Metagenomic Analysis Reveals Roles for Candidate Phyla and Other Microbial Community Members in Biogeochemical Transformations in Oil Reservoirs.</title>
        <authorList>
            <person name="Hu P."/>
            <person name="Tom L."/>
            <person name="Singh A."/>
            <person name="Thomas B.C."/>
            <person name="Baker B.J."/>
            <person name="Piceno Y.M."/>
            <person name="Andersen G.L."/>
            <person name="Banfield J.F."/>
        </authorList>
    </citation>
    <scope>NUCLEOTIDE SEQUENCE [LARGE SCALE GENOMIC DNA]</scope>
</reference>
<protein>
    <recommendedName>
        <fullName evidence="3">DUF2922 domain-containing protein</fullName>
    </recommendedName>
</protein>
<dbReference type="Proteomes" id="UP000053326">
    <property type="component" value="Unassembled WGS sequence"/>
</dbReference>
<comment type="caution">
    <text evidence="1">The sequence shown here is derived from an EMBL/GenBank/DDBJ whole genome shotgun (WGS) entry which is preliminary data.</text>
</comment>
<evidence type="ECO:0000313" key="2">
    <source>
        <dbReference type="Proteomes" id="UP000053326"/>
    </source>
</evidence>
<sequence>MISKTLELIFTTAGGGRLRLSVPDPRLDLTAEQVSAAMSTIAAKNIFTSGTGGIAGILSARIVTRETTDLISVS</sequence>
<proteinExistence type="predicted"/>
<dbReference type="AlphaFoldDB" id="A0A101FG03"/>
<accession>A0A101FG03</accession>
<dbReference type="Pfam" id="PF11148">
    <property type="entry name" value="DUF2922"/>
    <property type="match status" value="1"/>
</dbReference>
<evidence type="ECO:0008006" key="3">
    <source>
        <dbReference type="Google" id="ProtNLM"/>
    </source>
</evidence>
<gene>
    <name evidence="1" type="ORF">XD66_1010</name>
</gene>
<dbReference type="EMBL" id="LGFO01000125">
    <property type="protein sequence ID" value="KUK36287.1"/>
    <property type="molecule type" value="Genomic_DNA"/>
</dbReference>